<dbReference type="Pfam" id="PF01471">
    <property type="entry name" value="PG_binding_1"/>
    <property type="match status" value="1"/>
</dbReference>
<dbReference type="GO" id="GO:0008745">
    <property type="term" value="F:N-acetylmuramoyl-L-alanine amidase activity"/>
    <property type="evidence" value="ECO:0007669"/>
    <property type="project" value="UniProtKB-EC"/>
</dbReference>
<dbReference type="InterPro" id="IPR002477">
    <property type="entry name" value="Peptidoglycan-bd-like"/>
</dbReference>
<dbReference type="GO" id="GO:0009254">
    <property type="term" value="P:peptidoglycan turnover"/>
    <property type="evidence" value="ECO:0007669"/>
    <property type="project" value="TreeGrafter"/>
</dbReference>
<feature type="signal peptide" evidence="6">
    <location>
        <begin position="1"/>
        <end position="25"/>
    </location>
</feature>
<dbReference type="CDD" id="cd06583">
    <property type="entry name" value="PGRP"/>
    <property type="match status" value="1"/>
</dbReference>
<keyword evidence="6" id="KW-0732">Signal</keyword>
<evidence type="ECO:0000256" key="6">
    <source>
        <dbReference type="SAM" id="SignalP"/>
    </source>
</evidence>
<feature type="chain" id="PRO_5003614794" description="N-acetylmuramoyl-L-alanine amidase" evidence="6">
    <location>
        <begin position="26"/>
        <end position="299"/>
    </location>
</feature>
<dbReference type="InterPro" id="IPR036365">
    <property type="entry name" value="PGBD-like_sf"/>
</dbReference>
<dbReference type="RefSeq" id="WP_014403290.1">
    <property type="nucleotide sequence ID" value="NC_017033.1"/>
</dbReference>
<dbReference type="InterPro" id="IPR002502">
    <property type="entry name" value="Amidase_domain"/>
</dbReference>
<sequence length="299" mass="33473">MSRRWRVRWPLLVGWLVLPWPCAQAGSAVSVAPPAQVLQIDDSVLSPNRDARVRFLVLHYTAGDLPHSMDLLTSPQAQVSAHYLVPGHSPVQGGFRVFRLVPESERAWHAGNSHWQGSAQINAGSIGIEIVNIGYPPEDAGLPLEQRRWAPFTPQQMQAVGNLAREIVQRYRIAPDRVIGHSDIAPGRKVDPGPLFPWEWLYRMYAVGAWPDPATVAWYRHQHPWHGDIRFLQQALADYGYAVPVSGELDSATRDVVAAFQMHYRPADYAGIPDADTVARLEALLEQYRGRVRPEATAH</sequence>
<organism evidence="8 9">
    <name type="scientific">Frateuria aurantia (strain ATCC 33424 / DSM 6220 / KCTC 2777 / LMG 1558 / NBRC 3245 / NCIMB 13370)</name>
    <name type="common">Acetobacter aurantius</name>
    <dbReference type="NCBI Taxonomy" id="767434"/>
    <lineage>
        <taxon>Bacteria</taxon>
        <taxon>Pseudomonadati</taxon>
        <taxon>Pseudomonadota</taxon>
        <taxon>Gammaproteobacteria</taxon>
        <taxon>Lysobacterales</taxon>
        <taxon>Rhodanobacteraceae</taxon>
        <taxon>Frateuria</taxon>
    </lineage>
</organism>
<evidence type="ECO:0000256" key="2">
    <source>
        <dbReference type="ARBA" id="ARBA00007553"/>
    </source>
</evidence>
<dbReference type="KEGG" id="fau:Fraau_1892"/>
<dbReference type="STRING" id="767434.Fraau_1892"/>
<keyword evidence="4" id="KW-0378">Hydrolase</keyword>
<evidence type="ECO:0000256" key="4">
    <source>
        <dbReference type="ARBA" id="ARBA00022801"/>
    </source>
</evidence>
<keyword evidence="5" id="KW-0961">Cell wall biogenesis/degradation</keyword>
<dbReference type="EC" id="3.5.1.28" evidence="3"/>
<dbReference type="FunFam" id="3.40.80.10:FF:000003">
    <property type="entry name" value="N-acetylmuramoyl-L-alanine amidase"/>
    <property type="match status" value="1"/>
</dbReference>
<dbReference type="SMART" id="SM00644">
    <property type="entry name" value="Ami_2"/>
    <property type="match status" value="1"/>
</dbReference>
<dbReference type="HOGENOM" id="CLU_049290_2_0_6"/>
<dbReference type="Proteomes" id="UP000005234">
    <property type="component" value="Chromosome"/>
</dbReference>
<proteinExistence type="inferred from homology"/>
<evidence type="ECO:0000256" key="5">
    <source>
        <dbReference type="ARBA" id="ARBA00023316"/>
    </source>
</evidence>
<dbReference type="GO" id="GO:0009253">
    <property type="term" value="P:peptidoglycan catabolic process"/>
    <property type="evidence" value="ECO:0007669"/>
    <property type="project" value="InterPro"/>
</dbReference>
<comment type="catalytic activity">
    <reaction evidence="1">
        <text>Hydrolyzes the link between N-acetylmuramoyl residues and L-amino acid residues in certain cell-wall glycopeptides.</text>
        <dbReference type="EC" id="3.5.1.28"/>
    </reaction>
</comment>
<dbReference type="Gene3D" id="3.40.80.10">
    <property type="entry name" value="Peptidoglycan recognition protein-like"/>
    <property type="match status" value="1"/>
</dbReference>
<evidence type="ECO:0000256" key="3">
    <source>
        <dbReference type="ARBA" id="ARBA00011901"/>
    </source>
</evidence>
<evidence type="ECO:0000259" key="7">
    <source>
        <dbReference type="SMART" id="SM00644"/>
    </source>
</evidence>
<dbReference type="InterPro" id="IPR036505">
    <property type="entry name" value="Amidase/PGRP_sf"/>
</dbReference>
<dbReference type="SUPFAM" id="SSF55846">
    <property type="entry name" value="N-acetylmuramoyl-L-alanine amidase-like"/>
    <property type="match status" value="1"/>
</dbReference>
<dbReference type="eggNOG" id="COG3023">
    <property type="taxonomic scope" value="Bacteria"/>
</dbReference>
<dbReference type="PANTHER" id="PTHR30417">
    <property type="entry name" value="N-ACETYLMURAMOYL-L-ALANINE AMIDASE AMID"/>
    <property type="match status" value="1"/>
</dbReference>
<dbReference type="EMBL" id="CP003350">
    <property type="protein sequence ID" value="AFC86285.1"/>
    <property type="molecule type" value="Genomic_DNA"/>
</dbReference>
<dbReference type="Pfam" id="PF01510">
    <property type="entry name" value="Amidase_2"/>
    <property type="match status" value="1"/>
</dbReference>
<dbReference type="AlphaFoldDB" id="H8L0W5"/>
<dbReference type="GO" id="GO:0019867">
    <property type="term" value="C:outer membrane"/>
    <property type="evidence" value="ECO:0007669"/>
    <property type="project" value="TreeGrafter"/>
</dbReference>
<feature type="domain" description="N-acetylmuramoyl-L-alanine amidase" evidence="7">
    <location>
        <begin position="42"/>
        <end position="193"/>
    </location>
</feature>
<evidence type="ECO:0000313" key="9">
    <source>
        <dbReference type="Proteomes" id="UP000005234"/>
    </source>
</evidence>
<dbReference type="SUPFAM" id="SSF47090">
    <property type="entry name" value="PGBD-like"/>
    <property type="match status" value="1"/>
</dbReference>
<evidence type="ECO:0000256" key="1">
    <source>
        <dbReference type="ARBA" id="ARBA00001561"/>
    </source>
</evidence>
<keyword evidence="9" id="KW-1185">Reference proteome</keyword>
<dbReference type="Gene3D" id="1.10.101.10">
    <property type="entry name" value="PGBD-like superfamily/PGBD"/>
    <property type="match status" value="1"/>
</dbReference>
<dbReference type="InterPro" id="IPR036366">
    <property type="entry name" value="PGBDSf"/>
</dbReference>
<dbReference type="InterPro" id="IPR051206">
    <property type="entry name" value="NAMLAA_amidase_2"/>
</dbReference>
<reference evidence="8" key="1">
    <citation type="submission" date="2012-02" db="EMBL/GenBank/DDBJ databases">
        <title>The complete genome of Frateuria aurantia DSM 6220.</title>
        <authorList>
            <consortium name="US DOE Joint Genome Institute (JGI-PGF)"/>
            <person name="Lucas S."/>
            <person name="Copeland A."/>
            <person name="Lapidus A."/>
            <person name="Glavina del Rio T."/>
            <person name="Dalin E."/>
            <person name="Tice H."/>
            <person name="Bruce D."/>
            <person name="Goodwin L."/>
            <person name="Pitluck S."/>
            <person name="Peters L."/>
            <person name="Ovchinnikova G."/>
            <person name="Teshima H."/>
            <person name="Kyrpides N."/>
            <person name="Mavromatis K."/>
            <person name="Ivanova N."/>
            <person name="Brettin T."/>
            <person name="Detter J.C."/>
            <person name="Han C."/>
            <person name="Larimer F."/>
            <person name="Land M."/>
            <person name="Hauser L."/>
            <person name="Markowitz V."/>
            <person name="Cheng J.-F."/>
            <person name="Hugenholtz P."/>
            <person name="Woyke T."/>
            <person name="Wu D."/>
            <person name="Brambilla E."/>
            <person name="Klenk H.-P."/>
            <person name="Eisen J.A."/>
        </authorList>
    </citation>
    <scope>NUCLEOTIDE SEQUENCE</scope>
    <source>
        <strain evidence="8">DSM 6220</strain>
    </source>
</reference>
<name>H8L0W5_FRAAD</name>
<dbReference type="GO" id="GO:0071555">
    <property type="term" value="P:cell wall organization"/>
    <property type="evidence" value="ECO:0007669"/>
    <property type="project" value="UniProtKB-KW"/>
</dbReference>
<comment type="similarity">
    <text evidence="2">Belongs to the N-acetylmuramoyl-L-alanine amidase 2 family.</text>
</comment>
<dbReference type="PANTHER" id="PTHR30417:SF1">
    <property type="entry name" value="N-ACETYLMURAMOYL-L-ALANINE AMIDASE AMID"/>
    <property type="match status" value="1"/>
</dbReference>
<accession>H8L0W5</accession>
<protein>
    <recommendedName>
        <fullName evidence="3">N-acetylmuramoyl-L-alanine amidase</fullName>
        <ecNumber evidence="3">3.5.1.28</ecNumber>
    </recommendedName>
</protein>
<evidence type="ECO:0000313" key="8">
    <source>
        <dbReference type="EMBL" id="AFC86285.1"/>
    </source>
</evidence>
<gene>
    <name evidence="8" type="ordered locus">Fraau_1892</name>
</gene>